<feature type="compositionally biased region" description="Low complexity" evidence="1">
    <location>
        <begin position="55"/>
        <end position="75"/>
    </location>
</feature>
<proteinExistence type="predicted"/>
<dbReference type="EMBL" id="CAWYQH010000096">
    <property type="protein sequence ID" value="CAK8682732.1"/>
    <property type="molecule type" value="Genomic_DNA"/>
</dbReference>
<reference evidence="2 3" key="1">
    <citation type="submission" date="2024-02" db="EMBL/GenBank/DDBJ databases">
        <authorList>
            <person name="Daric V."/>
            <person name="Darras S."/>
        </authorList>
    </citation>
    <scope>NUCLEOTIDE SEQUENCE [LARGE SCALE GENOMIC DNA]</scope>
</reference>
<protein>
    <recommendedName>
        <fullName evidence="4">TFIIS N-terminal domain-containing protein</fullName>
    </recommendedName>
</protein>
<evidence type="ECO:0000313" key="2">
    <source>
        <dbReference type="EMBL" id="CAK8682732.1"/>
    </source>
</evidence>
<organism evidence="2 3">
    <name type="scientific">Clavelina lepadiformis</name>
    <name type="common">Light-bulb sea squirt</name>
    <name type="synonym">Ascidia lepadiformis</name>
    <dbReference type="NCBI Taxonomy" id="159417"/>
    <lineage>
        <taxon>Eukaryota</taxon>
        <taxon>Metazoa</taxon>
        <taxon>Chordata</taxon>
        <taxon>Tunicata</taxon>
        <taxon>Ascidiacea</taxon>
        <taxon>Aplousobranchia</taxon>
        <taxon>Clavelinidae</taxon>
        <taxon>Clavelina</taxon>
    </lineage>
</organism>
<comment type="caution">
    <text evidence="2">The sequence shown here is derived from an EMBL/GenBank/DDBJ whole genome shotgun (WGS) entry which is preliminary data.</text>
</comment>
<keyword evidence="3" id="KW-1185">Reference proteome</keyword>
<gene>
    <name evidence="2" type="ORF">CVLEPA_LOCUS13522</name>
</gene>
<sequence>MTSSSAMSSISESPEDENCNKAIDATKDYKLSDNNGSENVIPLEDSSLVRETSEDAGTSEEGSASSSSTAAPTSSKAKKNWLKGSKLASIVGSVGSSETAAKSKKMTLKSVAKRVNRQIKAMTLIKKWAQTTSHSQFATDSDHLNYMRNAAKDATIELPEPLIAGVRDEVLPILQVQYRVIP</sequence>
<evidence type="ECO:0008006" key="4">
    <source>
        <dbReference type="Google" id="ProtNLM"/>
    </source>
</evidence>
<name>A0ABP0FSY9_CLALP</name>
<evidence type="ECO:0000256" key="1">
    <source>
        <dbReference type="SAM" id="MobiDB-lite"/>
    </source>
</evidence>
<evidence type="ECO:0000313" key="3">
    <source>
        <dbReference type="Proteomes" id="UP001642483"/>
    </source>
</evidence>
<accession>A0ABP0FSY9</accession>
<dbReference type="Proteomes" id="UP001642483">
    <property type="component" value="Unassembled WGS sequence"/>
</dbReference>
<feature type="region of interest" description="Disordered" evidence="1">
    <location>
        <begin position="1"/>
        <end position="80"/>
    </location>
</feature>
<feature type="compositionally biased region" description="Low complexity" evidence="1">
    <location>
        <begin position="1"/>
        <end position="12"/>
    </location>
</feature>